<dbReference type="PANTHER" id="PTHR35807">
    <property type="entry name" value="TRANSCRIPTIONAL REGULATOR REDD-RELATED"/>
    <property type="match status" value="1"/>
</dbReference>
<gene>
    <name evidence="2" type="ORF">BHQ18_13450</name>
</gene>
<dbReference type="EMBL" id="MIHA01000008">
    <property type="protein sequence ID" value="ODQ89896.1"/>
    <property type="molecule type" value="Genomic_DNA"/>
</dbReference>
<dbReference type="AlphaFoldDB" id="A0A1E3RJ42"/>
<organism evidence="2 3">
    <name type="scientific">Mycolicibacterium flavescens</name>
    <name type="common">Mycobacterium flavescens</name>
    <dbReference type="NCBI Taxonomy" id="1776"/>
    <lineage>
        <taxon>Bacteria</taxon>
        <taxon>Bacillati</taxon>
        <taxon>Actinomycetota</taxon>
        <taxon>Actinomycetes</taxon>
        <taxon>Mycobacteriales</taxon>
        <taxon>Mycobacteriaceae</taxon>
        <taxon>Mycolicibacterium</taxon>
    </lineage>
</organism>
<dbReference type="InterPro" id="IPR036388">
    <property type="entry name" value="WH-like_DNA-bd_sf"/>
</dbReference>
<evidence type="ECO:0000313" key="2">
    <source>
        <dbReference type="EMBL" id="ODQ89896.1"/>
    </source>
</evidence>
<name>A0A1E3RJ42_MYCFV</name>
<keyword evidence="3" id="KW-1185">Reference proteome</keyword>
<sequence>MHLLGGFAVYHDGELIDLPPACRRVVTLVALKHKPVHRLWVCATLWPHAQTRQAVASLRSAVWRLRPLGAAPLLCMDPQYLQLGADVSVDWYDAGALIDDVLAGGFDAQQVAELLPLLRAGELLDKSSEPWVACERERYHGRREAAFEALGRSADKPGPHSSRAVLRGPRPHRAVTGTRGEPEERHR</sequence>
<reference evidence="3" key="1">
    <citation type="submission" date="2016-09" db="EMBL/GenBank/DDBJ databases">
        <authorList>
            <person name="Greninger A.L."/>
            <person name="Jerome K.R."/>
            <person name="Mcnair B."/>
            <person name="Wallis C."/>
            <person name="Fang F."/>
        </authorList>
    </citation>
    <scope>NUCLEOTIDE SEQUENCE [LARGE SCALE GENOMIC DNA]</scope>
    <source>
        <strain evidence="3">M6</strain>
    </source>
</reference>
<proteinExistence type="predicted"/>
<evidence type="ECO:0000256" key="1">
    <source>
        <dbReference type="SAM" id="MobiDB-lite"/>
    </source>
</evidence>
<protein>
    <submittedName>
        <fullName evidence="2">Transcriptional regulator</fullName>
    </submittedName>
</protein>
<accession>A0A1E3RJ42</accession>
<feature type="region of interest" description="Disordered" evidence="1">
    <location>
        <begin position="149"/>
        <end position="187"/>
    </location>
</feature>
<dbReference type="InterPro" id="IPR051677">
    <property type="entry name" value="AfsR-DnrI-RedD_regulator"/>
</dbReference>
<dbReference type="Proteomes" id="UP000094053">
    <property type="component" value="Unassembled WGS sequence"/>
</dbReference>
<dbReference type="Gene3D" id="1.10.10.10">
    <property type="entry name" value="Winged helix-like DNA-binding domain superfamily/Winged helix DNA-binding domain"/>
    <property type="match status" value="1"/>
</dbReference>
<evidence type="ECO:0000313" key="3">
    <source>
        <dbReference type="Proteomes" id="UP000094053"/>
    </source>
</evidence>
<dbReference type="STRING" id="1776.BHQ18_13450"/>
<comment type="caution">
    <text evidence="2">The sequence shown here is derived from an EMBL/GenBank/DDBJ whole genome shotgun (WGS) entry which is preliminary data.</text>
</comment>